<dbReference type="EMBL" id="UINC01027833">
    <property type="protein sequence ID" value="SVB07758.1"/>
    <property type="molecule type" value="Genomic_DNA"/>
</dbReference>
<reference evidence="1" key="1">
    <citation type="submission" date="2018-05" db="EMBL/GenBank/DDBJ databases">
        <authorList>
            <person name="Lanie J.A."/>
            <person name="Ng W.-L."/>
            <person name="Kazmierczak K.M."/>
            <person name="Andrzejewski T.M."/>
            <person name="Davidsen T.M."/>
            <person name="Wayne K.J."/>
            <person name="Tettelin H."/>
            <person name="Glass J.I."/>
            <person name="Rusch D."/>
            <person name="Podicherti R."/>
            <person name="Tsui H.-C.T."/>
            <person name="Winkler M.E."/>
        </authorList>
    </citation>
    <scope>NUCLEOTIDE SEQUENCE</scope>
</reference>
<proteinExistence type="predicted"/>
<accession>A0A382B1Y8</accession>
<name>A0A382B1Y8_9ZZZZ</name>
<organism evidence="1">
    <name type="scientific">marine metagenome</name>
    <dbReference type="NCBI Taxonomy" id="408172"/>
    <lineage>
        <taxon>unclassified sequences</taxon>
        <taxon>metagenomes</taxon>
        <taxon>ecological metagenomes</taxon>
    </lineage>
</organism>
<sequence length="89" mass="10151">MVAHTGFEPVVSALRGRCPWPLDECASGLHITMARILSTIYLNFYHSIHSQVYYAIFPSNYNTKGLPQSITSSKSTYYIYYLLNIGQIR</sequence>
<dbReference type="AlphaFoldDB" id="A0A382B1Y8"/>
<gene>
    <name evidence="1" type="ORF">METZ01_LOCUS160612</name>
</gene>
<evidence type="ECO:0000313" key="1">
    <source>
        <dbReference type="EMBL" id="SVB07758.1"/>
    </source>
</evidence>
<protein>
    <submittedName>
        <fullName evidence="1">Uncharacterized protein</fullName>
    </submittedName>
</protein>